<evidence type="ECO:0000256" key="5">
    <source>
        <dbReference type="ARBA" id="ARBA00022692"/>
    </source>
</evidence>
<keyword evidence="5 9" id="KW-0812">Transmembrane</keyword>
<feature type="transmembrane region" description="Helical" evidence="9">
    <location>
        <begin position="86"/>
        <end position="109"/>
    </location>
</feature>
<keyword evidence="6 9" id="KW-1133">Transmembrane helix</keyword>
<feature type="transmembrane region" description="Helical" evidence="9">
    <location>
        <begin position="175"/>
        <end position="196"/>
    </location>
</feature>
<protein>
    <submittedName>
        <fullName evidence="10">YeeE/YedE family protein</fullName>
    </submittedName>
</protein>
<name>A0A849KAX0_9BURK</name>
<dbReference type="Proteomes" id="UP000552954">
    <property type="component" value="Unassembled WGS sequence"/>
</dbReference>
<evidence type="ECO:0000313" key="11">
    <source>
        <dbReference type="Proteomes" id="UP000552954"/>
    </source>
</evidence>
<dbReference type="InterPro" id="IPR007272">
    <property type="entry name" value="Sulf_transp_TsuA/YedE"/>
</dbReference>
<keyword evidence="7 9" id="KW-0472">Membrane</keyword>
<feature type="transmembrane region" description="Helical" evidence="9">
    <location>
        <begin position="341"/>
        <end position="360"/>
    </location>
</feature>
<keyword evidence="11" id="KW-1185">Reference proteome</keyword>
<evidence type="ECO:0000256" key="3">
    <source>
        <dbReference type="ARBA" id="ARBA00022475"/>
    </source>
</evidence>
<feature type="transmembrane region" description="Helical" evidence="9">
    <location>
        <begin position="12"/>
        <end position="33"/>
    </location>
</feature>
<dbReference type="PANTHER" id="PTHR30574">
    <property type="entry name" value="INNER MEMBRANE PROTEIN YEDE"/>
    <property type="match status" value="1"/>
</dbReference>
<feature type="transmembrane region" description="Helical" evidence="9">
    <location>
        <begin position="313"/>
        <end position="335"/>
    </location>
</feature>
<dbReference type="PANTHER" id="PTHR30574:SF1">
    <property type="entry name" value="SULPHUR TRANSPORT DOMAIN-CONTAINING PROTEIN"/>
    <property type="match status" value="1"/>
</dbReference>
<keyword evidence="2" id="KW-0813">Transport</keyword>
<dbReference type="EMBL" id="JABFCS010000002">
    <property type="protein sequence ID" value="NNU45462.1"/>
    <property type="molecule type" value="Genomic_DNA"/>
</dbReference>
<sequence>MTPAELSTLNAQVLWAAFGIAAAFGALVQRTGFCTMGAVSDAVAIGDWTRLRQWALAAAVATLGFAALSAAGVLRPPQTLYASTRWLWLSALAGGAVFGFGMVLSSGCVSKTLVRVGGGSLKSLVVTLVTGITAFATLKGLTAVWRVGTVDRVAVDLGANADAATLLARASGMPFATAALLAGAVLGGALLLFAVATRDARRPLNVVGGAGVGVLVLAMWWLTGDVGHLAEHPQTLEESWLATNSTRAEGLSFVAPTAFALDWLMFFSDAGKRLTVGIVSVAGVILGSAAMALARRSFRWEGFANTPDLGHHLVGGALMGIGGVTALGCSIGQGVTGASTLSLTSLLAAAAMVAGAAGGVKYQMWRLERDAG</sequence>
<comment type="caution">
    <text evidence="10">The sequence shown here is derived from an EMBL/GenBank/DDBJ whole genome shotgun (WGS) entry which is preliminary data.</text>
</comment>
<reference evidence="10 11" key="2">
    <citation type="submission" date="2020-06" db="EMBL/GenBank/DDBJ databases">
        <title>Ramlibacter rhizophilus sp. nov., isolated from rhizosphere soil of national flower Mugunghwa from South Korea.</title>
        <authorList>
            <person name="Zheng-Fei Y."/>
            <person name="Huan T."/>
        </authorList>
    </citation>
    <scope>NUCLEOTIDE SEQUENCE [LARGE SCALE GENOMIC DNA]</scope>
    <source>
        <strain evidence="10 11">B156</strain>
    </source>
</reference>
<organism evidence="10 11">
    <name type="scientific">Ramlibacter montanisoli</name>
    <dbReference type="NCBI Taxonomy" id="2732512"/>
    <lineage>
        <taxon>Bacteria</taxon>
        <taxon>Pseudomonadati</taxon>
        <taxon>Pseudomonadota</taxon>
        <taxon>Betaproteobacteria</taxon>
        <taxon>Burkholderiales</taxon>
        <taxon>Comamonadaceae</taxon>
        <taxon>Ramlibacter</taxon>
    </lineage>
</organism>
<comment type="similarity">
    <text evidence="8">Belongs to the TsuA/YedE (TC 9.B.102) family.</text>
</comment>
<feature type="transmembrane region" description="Helical" evidence="9">
    <location>
        <begin position="203"/>
        <end position="222"/>
    </location>
</feature>
<accession>A0A849KAX0</accession>
<feature type="transmembrane region" description="Helical" evidence="9">
    <location>
        <begin position="121"/>
        <end position="138"/>
    </location>
</feature>
<evidence type="ECO:0000256" key="6">
    <source>
        <dbReference type="ARBA" id="ARBA00022989"/>
    </source>
</evidence>
<evidence type="ECO:0000256" key="9">
    <source>
        <dbReference type="SAM" id="Phobius"/>
    </source>
</evidence>
<reference evidence="10 11" key="1">
    <citation type="submission" date="2020-05" db="EMBL/GenBank/DDBJ databases">
        <authorList>
            <person name="Khan S.A."/>
            <person name="Jeon C.O."/>
            <person name="Chun B.H."/>
        </authorList>
    </citation>
    <scope>NUCLEOTIDE SEQUENCE [LARGE SCALE GENOMIC DNA]</scope>
    <source>
        <strain evidence="10 11">B156</strain>
    </source>
</reference>
<evidence type="ECO:0000256" key="8">
    <source>
        <dbReference type="ARBA" id="ARBA00035655"/>
    </source>
</evidence>
<feature type="transmembrane region" description="Helical" evidence="9">
    <location>
        <begin position="274"/>
        <end position="293"/>
    </location>
</feature>
<keyword evidence="3" id="KW-1003">Cell membrane</keyword>
<evidence type="ECO:0000313" key="10">
    <source>
        <dbReference type="EMBL" id="NNU45462.1"/>
    </source>
</evidence>
<comment type="subcellular location">
    <subcellularLocation>
        <location evidence="1">Cell inner membrane</location>
        <topology evidence="1">Multi-pass membrane protein</topology>
    </subcellularLocation>
</comment>
<keyword evidence="4" id="KW-0997">Cell inner membrane</keyword>
<evidence type="ECO:0000256" key="1">
    <source>
        <dbReference type="ARBA" id="ARBA00004429"/>
    </source>
</evidence>
<feature type="transmembrane region" description="Helical" evidence="9">
    <location>
        <begin position="54"/>
        <end position="74"/>
    </location>
</feature>
<dbReference type="AlphaFoldDB" id="A0A849KAX0"/>
<evidence type="ECO:0000256" key="2">
    <source>
        <dbReference type="ARBA" id="ARBA00022448"/>
    </source>
</evidence>
<dbReference type="RefSeq" id="WP_171563763.1">
    <property type="nucleotide sequence ID" value="NZ_JABFCS010000002.1"/>
</dbReference>
<dbReference type="Pfam" id="PF04143">
    <property type="entry name" value="Sulf_transp"/>
    <property type="match status" value="1"/>
</dbReference>
<evidence type="ECO:0000256" key="7">
    <source>
        <dbReference type="ARBA" id="ARBA00023136"/>
    </source>
</evidence>
<proteinExistence type="inferred from homology"/>
<evidence type="ECO:0000256" key="4">
    <source>
        <dbReference type="ARBA" id="ARBA00022519"/>
    </source>
</evidence>
<gene>
    <name evidence="10" type="ORF">HK415_23310</name>
</gene>
<dbReference type="GO" id="GO:0005886">
    <property type="term" value="C:plasma membrane"/>
    <property type="evidence" value="ECO:0007669"/>
    <property type="project" value="UniProtKB-SubCell"/>
</dbReference>